<organism evidence="1 2">
    <name type="scientific">Sphaerisporangium siamense</name>
    <dbReference type="NCBI Taxonomy" id="795645"/>
    <lineage>
        <taxon>Bacteria</taxon>
        <taxon>Bacillati</taxon>
        <taxon>Actinomycetota</taxon>
        <taxon>Actinomycetes</taxon>
        <taxon>Streptosporangiales</taxon>
        <taxon>Streptosporangiaceae</taxon>
        <taxon>Sphaerisporangium</taxon>
    </lineage>
</organism>
<name>A0A7W7DGJ3_9ACTN</name>
<keyword evidence="2" id="KW-1185">Reference proteome</keyword>
<dbReference type="Proteomes" id="UP000542210">
    <property type="component" value="Unassembled WGS sequence"/>
</dbReference>
<reference evidence="1 2" key="1">
    <citation type="submission" date="2020-08" db="EMBL/GenBank/DDBJ databases">
        <title>Sequencing the genomes of 1000 actinobacteria strains.</title>
        <authorList>
            <person name="Klenk H.-P."/>
        </authorList>
    </citation>
    <scope>NUCLEOTIDE SEQUENCE [LARGE SCALE GENOMIC DNA]</scope>
    <source>
        <strain evidence="1 2">DSM 45784</strain>
    </source>
</reference>
<evidence type="ECO:0000313" key="1">
    <source>
        <dbReference type="EMBL" id="MBB4705321.1"/>
    </source>
</evidence>
<proteinExistence type="predicted"/>
<protein>
    <submittedName>
        <fullName evidence="1">Uncharacterized protein</fullName>
    </submittedName>
</protein>
<dbReference type="EMBL" id="JACHND010000001">
    <property type="protein sequence ID" value="MBB4705321.1"/>
    <property type="molecule type" value="Genomic_DNA"/>
</dbReference>
<dbReference type="RefSeq" id="WP_184886938.1">
    <property type="nucleotide sequence ID" value="NZ_BOOV01000020.1"/>
</dbReference>
<sequence length="113" mass="12771">MGMFNRLRLPGSARCASCGSDVDRWVQFKYGELDLYSYDIGDALAWRGDQYDEGVPGMAHVYIFAIAEPCRACGFEPEVDEYDIELRKDVVYGVSASAYSIDYDMEGWVVVQE</sequence>
<dbReference type="AlphaFoldDB" id="A0A7W7DGJ3"/>
<accession>A0A7W7DGJ3</accession>
<evidence type="ECO:0000313" key="2">
    <source>
        <dbReference type="Proteomes" id="UP000542210"/>
    </source>
</evidence>
<comment type="caution">
    <text evidence="1">The sequence shown here is derived from an EMBL/GenBank/DDBJ whole genome shotgun (WGS) entry which is preliminary data.</text>
</comment>
<gene>
    <name evidence="1" type="ORF">BJ982_006865</name>
</gene>